<proteinExistence type="predicted"/>
<sequence>MNNYYNKIFCTFVILFFVSCVSSRKKNEFLKADAADLVHNVVKVIQDRCYNAKNPQFLGEFSTGSMKIAPYEMEGVWENNYNLLKASVIGPLGEEYLSFSVDGYKVNYNNSSRVLVDNDYFAQISSLIASMGAKELRSFLCGQYAFHISDENDGIFIVKETSPELKTENKKPIDNINKVEENELKIEYPDEKVIFNKKYFAISTIQISSYNIEIHSNVSITKNPKGNGFGVIVNSRFFYGPFSNDAQVDVKWVGYINNNNVYPSSTIFRTKEETFSVSFIEYQ</sequence>
<dbReference type="Proteomes" id="UP000184731">
    <property type="component" value="Chromosome"/>
</dbReference>
<dbReference type="STRING" id="1915309.AXG55_12950"/>
<dbReference type="PROSITE" id="PS51257">
    <property type="entry name" value="PROKAR_LIPOPROTEIN"/>
    <property type="match status" value="1"/>
</dbReference>
<dbReference type="RefSeq" id="WP_148698512.1">
    <property type="nucleotide sequence ID" value="NZ_CP017834.1"/>
</dbReference>
<name>A0A1L4D3H1_9BACT</name>
<dbReference type="AlphaFoldDB" id="A0A1L4D3H1"/>
<evidence type="ECO:0000313" key="2">
    <source>
        <dbReference type="Proteomes" id="UP000184731"/>
    </source>
</evidence>
<evidence type="ECO:0008006" key="3">
    <source>
        <dbReference type="Google" id="ProtNLM"/>
    </source>
</evidence>
<reference evidence="1 2" key="1">
    <citation type="submission" date="2016-10" db="EMBL/GenBank/DDBJ databases">
        <title>Silvanigrella aquatica sp. nov., isolated from a freshwater lake located in the Black Forest, Germany, description of Silvanigrellaceae fam. nov., Silvanigrellales ord. nov., reclassification of the order Bdellovibrionales in the class Oligoflexia, reclassification of the families Bacteriovoracaceae and Halobacteriovoraceae in the new order Bacteriovoracales ord. nov., and reclassification of the family Pseudobacteriovoracaceae in the order Oligoflexiales.</title>
        <authorList>
            <person name="Hahn M.W."/>
            <person name="Schmidt J."/>
            <person name="Koll U."/>
            <person name="Rohde M."/>
            <person name="Verbag S."/>
            <person name="Pitt A."/>
            <person name="Nakai R."/>
            <person name="Naganuma T."/>
            <person name="Lang E."/>
        </authorList>
    </citation>
    <scope>NUCLEOTIDE SEQUENCE [LARGE SCALE GENOMIC DNA]</scope>
    <source>
        <strain evidence="1 2">MWH-Nonnen-W8red</strain>
    </source>
</reference>
<accession>A0A1L4D3H1</accession>
<keyword evidence="2" id="KW-1185">Reference proteome</keyword>
<organism evidence="1 2">
    <name type="scientific">Silvanigrella aquatica</name>
    <dbReference type="NCBI Taxonomy" id="1915309"/>
    <lineage>
        <taxon>Bacteria</taxon>
        <taxon>Pseudomonadati</taxon>
        <taxon>Bdellovibrionota</taxon>
        <taxon>Oligoflexia</taxon>
        <taxon>Silvanigrellales</taxon>
        <taxon>Silvanigrellaceae</taxon>
        <taxon>Silvanigrella</taxon>
    </lineage>
</organism>
<dbReference type="EMBL" id="CP017834">
    <property type="protein sequence ID" value="APJ04755.1"/>
    <property type="molecule type" value="Genomic_DNA"/>
</dbReference>
<dbReference type="KEGG" id="saqi:AXG55_12950"/>
<protein>
    <recommendedName>
        <fullName evidence="3">DUF4292 domain-containing protein</fullName>
    </recommendedName>
</protein>
<dbReference type="OrthoDB" id="5294864at2"/>
<evidence type="ECO:0000313" key="1">
    <source>
        <dbReference type="EMBL" id="APJ04755.1"/>
    </source>
</evidence>
<gene>
    <name evidence="1" type="ORF">AXG55_12950</name>
</gene>